<sequence length="132" mass="14210">CLLSLLTLLPLTLPLATPEEARSHDEARSLVARFHSYGGGDFEYPDNANIPLEGLGHEESLHVRASSHATGNVTHSLITDRFHNNGHLTVRGKMVIRDGAHFVNDGTLNVEGVGEHRPSALVAEREGQGMAG</sequence>
<protein>
    <submittedName>
        <fullName evidence="2">Uncharacterized protein</fullName>
    </submittedName>
</protein>
<evidence type="ECO:0000313" key="2">
    <source>
        <dbReference type="EnsemblProtists" id="EOD06318"/>
    </source>
</evidence>
<name>A0A0D3I4Y3_EMIH1</name>
<reference evidence="3" key="1">
    <citation type="journal article" date="2013" name="Nature">
        <title>Pan genome of the phytoplankton Emiliania underpins its global distribution.</title>
        <authorList>
            <person name="Read B.A."/>
            <person name="Kegel J."/>
            <person name="Klute M.J."/>
            <person name="Kuo A."/>
            <person name="Lefebvre S.C."/>
            <person name="Maumus F."/>
            <person name="Mayer C."/>
            <person name="Miller J."/>
            <person name="Monier A."/>
            <person name="Salamov A."/>
            <person name="Young J."/>
            <person name="Aguilar M."/>
            <person name="Claverie J.M."/>
            <person name="Frickenhaus S."/>
            <person name="Gonzalez K."/>
            <person name="Herman E.K."/>
            <person name="Lin Y.C."/>
            <person name="Napier J."/>
            <person name="Ogata H."/>
            <person name="Sarno A.F."/>
            <person name="Shmutz J."/>
            <person name="Schroeder D."/>
            <person name="de Vargas C."/>
            <person name="Verret F."/>
            <person name="von Dassow P."/>
            <person name="Valentin K."/>
            <person name="Van de Peer Y."/>
            <person name="Wheeler G."/>
            <person name="Dacks J.B."/>
            <person name="Delwiche C.F."/>
            <person name="Dyhrman S.T."/>
            <person name="Glockner G."/>
            <person name="John U."/>
            <person name="Richards T."/>
            <person name="Worden A.Z."/>
            <person name="Zhang X."/>
            <person name="Grigoriev I.V."/>
            <person name="Allen A.E."/>
            <person name="Bidle K."/>
            <person name="Borodovsky M."/>
            <person name="Bowler C."/>
            <person name="Brownlee C."/>
            <person name="Cock J.M."/>
            <person name="Elias M."/>
            <person name="Gladyshev V.N."/>
            <person name="Groth M."/>
            <person name="Guda C."/>
            <person name="Hadaegh A."/>
            <person name="Iglesias-Rodriguez M.D."/>
            <person name="Jenkins J."/>
            <person name="Jones B.M."/>
            <person name="Lawson T."/>
            <person name="Leese F."/>
            <person name="Lindquist E."/>
            <person name="Lobanov A."/>
            <person name="Lomsadze A."/>
            <person name="Malik S.B."/>
            <person name="Marsh M.E."/>
            <person name="Mackinder L."/>
            <person name="Mock T."/>
            <person name="Mueller-Roeber B."/>
            <person name="Pagarete A."/>
            <person name="Parker M."/>
            <person name="Probert I."/>
            <person name="Quesneville H."/>
            <person name="Raines C."/>
            <person name="Rensing S.A."/>
            <person name="Riano-Pachon D.M."/>
            <person name="Richier S."/>
            <person name="Rokitta S."/>
            <person name="Shiraiwa Y."/>
            <person name="Soanes D.M."/>
            <person name="van der Giezen M."/>
            <person name="Wahlund T.M."/>
            <person name="Williams B."/>
            <person name="Wilson W."/>
            <person name="Wolfe G."/>
            <person name="Wurch L.L."/>
        </authorList>
    </citation>
    <scope>NUCLEOTIDE SEQUENCE</scope>
</reference>
<dbReference type="Proteomes" id="UP000013827">
    <property type="component" value="Unassembled WGS sequence"/>
</dbReference>
<accession>A0A0D3I4Y3</accession>
<dbReference type="AlphaFoldDB" id="A0A0D3I4Y3"/>
<feature type="signal peptide" evidence="1">
    <location>
        <begin position="1"/>
        <end position="18"/>
    </location>
</feature>
<dbReference type="GeneID" id="17252468"/>
<evidence type="ECO:0000313" key="3">
    <source>
        <dbReference type="Proteomes" id="UP000013827"/>
    </source>
</evidence>
<dbReference type="EnsemblProtists" id="EOD06318">
    <property type="protein sequence ID" value="EOD06318"/>
    <property type="gene ID" value="EMIHUDRAFT_249908"/>
</dbReference>
<organism evidence="2 3">
    <name type="scientific">Emiliania huxleyi (strain CCMP1516)</name>
    <dbReference type="NCBI Taxonomy" id="280463"/>
    <lineage>
        <taxon>Eukaryota</taxon>
        <taxon>Haptista</taxon>
        <taxon>Haptophyta</taxon>
        <taxon>Prymnesiophyceae</taxon>
        <taxon>Isochrysidales</taxon>
        <taxon>Noelaerhabdaceae</taxon>
        <taxon>Emiliania</taxon>
    </lineage>
</organism>
<feature type="chain" id="PRO_5044270213" evidence="1">
    <location>
        <begin position="19"/>
        <end position="132"/>
    </location>
</feature>
<keyword evidence="1" id="KW-0732">Signal</keyword>
<reference evidence="2" key="2">
    <citation type="submission" date="2024-10" db="UniProtKB">
        <authorList>
            <consortium name="EnsemblProtists"/>
        </authorList>
    </citation>
    <scope>IDENTIFICATION</scope>
</reference>
<dbReference type="PaxDb" id="2903-EOD06318"/>
<evidence type="ECO:0000256" key="1">
    <source>
        <dbReference type="SAM" id="SignalP"/>
    </source>
</evidence>
<dbReference type="RefSeq" id="XP_005758747.1">
    <property type="nucleotide sequence ID" value="XM_005758690.1"/>
</dbReference>
<keyword evidence="3" id="KW-1185">Reference proteome</keyword>
<proteinExistence type="predicted"/>
<dbReference type="KEGG" id="ehx:EMIHUDRAFT_249908"/>
<dbReference type="HOGENOM" id="CLU_2042452_0_0_1"/>